<dbReference type="Pfam" id="PF00126">
    <property type="entry name" value="HTH_1"/>
    <property type="match status" value="1"/>
</dbReference>
<organism evidence="2 3">
    <name type="scientific">Nautilia profundicola (strain ATCC BAA-1463 / DSM 18972 / AmH)</name>
    <dbReference type="NCBI Taxonomy" id="598659"/>
    <lineage>
        <taxon>Bacteria</taxon>
        <taxon>Pseudomonadati</taxon>
        <taxon>Campylobacterota</taxon>
        <taxon>Epsilonproteobacteria</taxon>
        <taxon>Nautiliales</taxon>
        <taxon>Nautiliaceae</taxon>
        <taxon>Nautilia</taxon>
    </lineage>
</organism>
<gene>
    <name evidence="2" type="ordered locus">NAMH_1294</name>
</gene>
<dbReference type="eggNOG" id="COG2005">
    <property type="taxonomic scope" value="Bacteria"/>
</dbReference>
<dbReference type="GO" id="GO:0003700">
    <property type="term" value="F:DNA-binding transcription factor activity"/>
    <property type="evidence" value="ECO:0007669"/>
    <property type="project" value="InterPro"/>
</dbReference>
<dbReference type="Proteomes" id="UP000000448">
    <property type="component" value="Chromosome"/>
</dbReference>
<dbReference type="HOGENOM" id="CLU_1084549_0_0_7"/>
<dbReference type="InterPro" id="IPR036388">
    <property type="entry name" value="WH-like_DNA-bd_sf"/>
</dbReference>
<dbReference type="InterPro" id="IPR036390">
    <property type="entry name" value="WH_DNA-bd_sf"/>
</dbReference>
<dbReference type="AlphaFoldDB" id="B9L5P9"/>
<accession>B9L5P9</accession>
<dbReference type="RefSeq" id="WP_015902694.1">
    <property type="nucleotide sequence ID" value="NC_012115.1"/>
</dbReference>
<reference evidence="2 3" key="1">
    <citation type="journal article" date="2009" name="PLoS Genet.">
        <title>Adaptations to submarine hydrothermal environments exemplified by the genome of Nautilia profundicola.</title>
        <authorList>
            <person name="Campbell B.J."/>
            <person name="Smith J.L."/>
            <person name="Hanson T.E."/>
            <person name="Klotz M.G."/>
            <person name="Stein L.Y."/>
            <person name="Lee C.K."/>
            <person name="Wu D."/>
            <person name="Robinson J.M."/>
            <person name="Khouri H.M."/>
            <person name="Eisen J.A."/>
            <person name="Cary S.C."/>
        </authorList>
    </citation>
    <scope>NUCLEOTIDE SEQUENCE [LARGE SCALE GENOMIC DNA]</scope>
    <source>
        <strain evidence="3">ATCC BAA-1463 / DSM 18972 / AmH</strain>
    </source>
</reference>
<dbReference type="PANTHER" id="PTHR30432">
    <property type="entry name" value="TRANSCRIPTIONAL REGULATOR MODE"/>
    <property type="match status" value="1"/>
</dbReference>
<evidence type="ECO:0000313" key="2">
    <source>
        <dbReference type="EMBL" id="ACM93642.1"/>
    </source>
</evidence>
<dbReference type="InterPro" id="IPR051815">
    <property type="entry name" value="Molybdate_resp_trans_reg"/>
</dbReference>
<keyword evidence="3" id="KW-1185">Reference proteome</keyword>
<dbReference type="EMBL" id="CP001279">
    <property type="protein sequence ID" value="ACM93642.1"/>
    <property type="molecule type" value="Genomic_DNA"/>
</dbReference>
<protein>
    <submittedName>
        <fullName evidence="2">ModE repressor domain protein</fullName>
    </submittedName>
</protein>
<feature type="domain" description="HTH lysR-type" evidence="1">
    <location>
        <begin position="150"/>
        <end position="207"/>
    </location>
</feature>
<evidence type="ECO:0000313" key="3">
    <source>
        <dbReference type="Proteomes" id="UP000000448"/>
    </source>
</evidence>
<dbReference type="Gene3D" id="1.10.10.10">
    <property type="entry name" value="Winged helix-like DNA-binding domain superfamily/Winged helix DNA-binding domain"/>
    <property type="match status" value="1"/>
</dbReference>
<evidence type="ECO:0000259" key="1">
    <source>
        <dbReference type="Pfam" id="PF00126"/>
    </source>
</evidence>
<dbReference type="OrthoDB" id="5334582at2"/>
<dbReference type="KEGG" id="nam:NAMH_1294"/>
<sequence>MNTIKDLIEKYKNDENKLTCAKAYVVAKKAGVEPITVGKTADEMGVRITDCGLGQFGKLDFTDNYEKEIIDELQKLADEKKRVYCKDARKLAEKYNLKKVRSAIKDNGFEVIYCELGVFKEKKRPRAYIKTKIWIENNKGELLFGKGKTEILELIQKEGSIAKAAEKMGLNYKKAWNHIKILQKNLEDELVIAQKGVKGGTTLTPKAKEYIEVYKQLESEIQEFADKRFKELYLKKLKGKK</sequence>
<dbReference type="InterPro" id="IPR000847">
    <property type="entry name" value="LysR_HTH_N"/>
</dbReference>
<dbReference type="PANTHER" id="PTHR30432:SF1">
    <property type="entry name" value="DNA-BINDING TRANSCRIPTIONAL DUAL REGULATOR MODE"/>
    <property type="match status" value="1"/>
</dbReference>
<dbReference type="STRING" id="598659.NAMH_1294"/>
<name>B9L5P9_NAUPA</name>
<proteinExistence type="predicted"/>
<dbReference type="SUPFAM" id="SSF46785">
    <property type="entry name" value="Winged helix' DNA-binding domain"/>
    <property type="match status" value="1"/>
</dbReference>